<keyword evidence="2" id="KW-1185">Reference proteome</keyword>
<organism evidence="1 2">
    <name type="scientific">Truncatella angustata</name>
    <dbReference type="NCBI Taxonomy" id="152316"/>
    <lineage>
        <taxon>Eukaryota</taxon>
        <taxon>Fungi</taxon>
        <taxon>Dikarya</taxon>
        <taxon>Ascomycota</taxon>
        <taxon>Pezizomycotina</taxon>
        <taxon>Sordariomycetes</taxon>
        <taxon>Xylariomycetidae</taxon>
        <taxon>Amphisphaeriales</taxon>
        <taxon>Sporocadaceae</taxon>
        <taxon>Truncatella</taxon>
    </lineage>
</organism>
<sequence>MWLPSIWIPKGSPTTANCSGMVDSTVARGSRTGEEVASMPAELVQSKVKYMCELEGPIGLVRRRRG</sequence>
<gene>
    <name evidence="1" type="ORF">BKA67DRAFT_565934</name>
</gene>
<protein>
    <submittedName>
        <fullName evidence="1">Uncharacterized protein</fullName>
    </submittedName>
</protein>
<dbReference type="EMBL" id="JAGPXC010000004">
    <property type="protein sequence ID" value="KAH6654672.1"/>
    <property type="molecule type" value="Genomic_DNA"/>
</dbReference>
<dbReference type="RefSeq" id="XP_045958942.1">
    <property type="nucleotide sequence ID" value="XM_046102842.1"/>
</dbReference>
<reference evidence="1" key="1">
    <citation type="journal article" date="2021" name="Nat. Commun.">
        <title>Genetic determinants of endophytism in the Arabidopsis root mycobiome.</title>
        <authorList>
            <person name="Mesny F."/>
            <person name="Miyauchi S."/>
            <person name="Thiergart T."/>
            <person name="Pickel B."/>
            <person name="Atanasova L."/>
            <person name="Karlsson M."/>
            <person name="Huettel B."/>
            <person name="Barry K.W."/>
            <person name="Haridas S."/>
            <person name="Chen C."/>
            <person name="Bauer D."/>
            <person name="Andreopoulos W."/>
            <person name="Pangilinan J."/>
            <person name="LaButti K."/>
            <person name="Riley R."/>
            <person name="Lipzen A."/>
            <person name="Clum A."/>
            <person name="Drula E."/>
            <person name="Henrissat B."/>
            <person name="Kohler A."/>
            <person name="Grigoriev I.V."/>
            <person name="Martin F.M."/>
            <person name="Hacquard S."/>
        </authorList>
    </citation>
    <scope>NUCLEOTIDE SEQUENCE</scope>
    <source>
        <strain evidence="1">MPI-SDFR-AT-0073</strain>
    </source>
</reference>
<dbReference type="AlphaFoldDB" id="A0A9P8ULX3"/>
<accession>A0A9P8ULX3</accession>
<comment type="caution">
    <text evidence="1">The sequence shown here is derived from an EMBL/GenBank/DDBJ whole genome shotgun (WGS) entry which is preliminary data.</text>
</comment>
<name>A0A9P8ULX3_9PEZI</name>
<dbReference type="Proteomes" id="UP000758603">
    <property type="component" value="Unassembled WGS sequence"/>
</dbReference>
<evidence type="ECO:0000313" key="2">
    <source>
        <dbReference type="Proteomes" id="UP000758603"/>
    </source>
</evidence>
<evidence type="ECO:0000313" key="1">
    <source>
        <dbReference type="EMBL" id="KAH6654672.1"/>
    </source>
</evidence>
<proteinExistence type="predicted"/>
<dbReference type="GeneID" id="70131734"/>